<feature type="domain" description="Peptidase M12B" evidence="3">
    <location>
        <begin position="165"/>
        <end position="381"/>
    </location>
</feature>
<dbReference type="InterPro" id="IPR024079">
    <property type="entry name" value="MetalloPept_cat_dom_sf"/>
</dbReference>
<dbReference type="GO" id="GO:0046872">
    <property type="term" value="F:metal ion binding"/>
    <property type="evidence" value="ECO:0007669"/>
    <property type="project" value="UniProtKB-KW"/>
</dbReference>
<keyword evidence="2" id="KW-0732">Signal</keyword>
<keyword evidence="4" id="KW-1185">Reference proteome</keyword>
<dbReference type="GO" id="GO:0004222">
    <property type="term" value="F:metalloendopeptidase activity"/>
    <property type="evidence" value="ECO:0007669"/>
    <property type="project" value="InterPro"/>
</dbReference>
<feature type="binding site" evidence="1">
    <location>
        <position position="318"/>
    </location>
    <ligand>
        <name>Zn(2+)</name>
        <dbReference type="ChEBI" id="CHEBI:29105"/>
        <note>catalytic</note>
    </ligand>
</feature>
<evidence type="ECO:0000256" key="1">
    <source>
        <dbReference type="PROSITE-ProRule" id="PRU00276"/>
    </source>
</evidence>
<dbReference type="SUPFAM" id="SSF55486">
    <property type="entry name" value="Metalloproteases ('zincins'), catalytic domain"/>
    <property type="match status" value="1"/>
</dbReference>
<dbReference type="WBParaSite" id="maker-uti_cns_0014770-snap-gene-0.1-mRNA-1">
    <property type="protein sequence ID" value="maker-uti_cns_0014770-snap-gene-0.1-mRNA-1"/>
    <property type="gene ID" value="maker-uti_cns_0014770-snap-gene-0.1"/>
</dbReference>
<dbReference type="PROSITE" id="PS50215">
    <property type="entry name" value="ADAM_MEPRO"/>
    <property type="match status" value="1"/>
</dbReference>
<name>A0A1I8IPI1_9PLAT</name>
<dbReference type="Gene3D" id="3.40.390.10">
    <property type="entry name" value="Collagenase (Catalytic Domain)"/>
    <property type="match status" value="1"/>
</dbReference>
<dbReference type="GO" id="GO:0006509">
    <property type="term" value="P:membrane protein ectodomain proteolysis"/>
    <property type="evidence" value="ECO:0007669"/>
    <property type="project" value="TreeGrafter"/>
</dbReference>
<dbReference type="PANTHER" id="PTHR11905:SF159">
    <property type="entry name" value="ADAM METALLOPROTEASE"/>
    <property type="match status" value="1"/>
</dbReference>
<accession>A0A1I8IPI1</accession>
<evidence type="ECO:0000313" key="5">
    <source>
        <dbReference type="WBParaSite" id="maker-uti_cns_0014770-snap-gene-0.1-mRNA-1"/>
    </source>
</evidence>
<sequence length="532" mass="57527">MLRIVIFLLAVAAAQASVSVTRSSNDGPHPSSMEIEVQLPSTNKKVRIPLEKTDAFESVPMTVRENGVSRTFSARQAHHASHAHYRDIESKSVISVRHEKGKKRFSGHVMHEGTSYFVKPSGASEHQVTRNIAQPDGIESQIDKSKVMQVMSRKKRQSNQAATDLEVELLLLLDHTVWNAFKTIYSTDAAAMTELHYYYTHILNGIDTAFRNVGNPSMSVKCTGLTVAKTQADSQWMPPAGFSDATDASAILGYIKSYAVGKTADHVMAFTRTDIQSGGNTAVCGMAYVGGACQDTRVSINEDQGLQSWGTASHELAHNMGSDHDNDQPACKVAYKFLMSPSAGSYSLSDVANSYRFSPCTVTFMKNYLATGKAECLKSRQGSPDSSVATTTREGGRMTLDQVCRLAYPSSPGKFFLTDDVSSNPALICAKIFCTPTAGSSSGVTGGGLRAPVGTPCGNKKSCNWDGQCASDTSAPEADESCFWGDSWGDTCTGWKDYIKYLRDNNDLGNAKTYCGQCQSGCCRSVKTLCTF</sequence>
<reference evidence="5" key="1">
    <citation type="submission" date="2016-11" db="UniProtKB">
        <authorList>
            <consortium name="WormBaseParasite"/>
        </authorList>
    </citation>
    <scope>IDENTIFICATION</scope>
</reference>
<feature type="binding site" evidence="1">
    <location>
        <position position="324"/>
    </location>
    <ligand>
        <name>Zn(2+)</name>
        <dbReference type="ChEBI" id="CHEBI:29105"/>
        <note>catalytic</note>
    </ligand>
</feature>
<dbReference type="Proteomes" id="UP000095280">
    <property type="component" value="Unplaced"/>
</dbReference>
<keyword evidence="1" id="KW-0479">Metal-binding</keyword>
<organism evidence="4 5">
    <name type="scientific">Macrostomum lignano</name>
    <dbReference type="NCBI Taxonomy" id="282301"/>
    <lineage>
        <taxon>Eukaryota</taxon>
        <taxon>Metazoa</taxon>
        <taxon>Spiralia</taxon>
        <taxon>Lophotrochozoa</taxon>
        <taxon>Platyhelminthes</taxon>
        <taxon>Rhabditophora</taxon>
        <taxon>Macrostomorpha</taxon>
        <taxon>Macrostomida</taxon>
        <taxon>Macrostomidae</taxon>
        <taxon>Macrostomum</taxon>
    </lineage>
</organism>
<feature type="binding site" evidence="1">
    <location>
        <position position="314"/>
    </location>
    <ligand>
        <name>Zn(2+)</name>
        <dbReference type="ChEBI" id="CHEBI:29105"/>
        <note>catalytic</note>
    </ligand>
</feature>
<evidence type="ECO:0000256" key="2">
    <source>
        <dbReference type="SAM" id="SignalP"/>
    </source>
</evidence>
<feature type="active site" evidence="1">
    <location>
        <position position="315"/>
    </location>
</feature>
<feature type="signal peptide" evidence="2">
    <location>
        <begin position="1"/>
        <end position="16"/>
    </location>
</feature>
<comment type="caution">
    <text evidence="1">Lacks conserved residue(s) required for the propagation of feature annotation.</text>
</comment>
<dbReference type="AlphaFoldDB" id="A0A1I8IPI1"/>
<dbReference type="Gene3D" id="3.40.1620.60">
    <property type="match status" value="1"/>
</dbReference>
<dbReference type="InterPro" id="IPR001590">
    <property type="entry name" value="Peptidase_M12B"/>
</dbReference>
<evidence type="ECO:0000259" key="3">
    <source>
        <dbReference type="PROSITE" id="PS50215"/>
    </source>
</evidence>
<dbReference type="PANTHER" id="PTHR11905">
    <property type="entry name" value="ADAM A DISINTEGRIN AND METALLOPROTEASE DOMAIN"/>
    <property type="match status" value="1"/>
</dbReference>
<dbReference type="Pfam" id="PF13688">
    <property type="entry name" value="Reprolysin_5"/>
    <property type="match status" value="1"/>
</dbReference>
<proteinExistence type="predicted"/>
<feature type="chain" id="PRO_5009321118" evidence="2">
    <location>
        <begin position="17"/>
        <end position="532"/>
    </location>
</feature>
<keyword evidence="1" id="KW-0862">Zinc</keyword>
<evidence type="ECO:0000313" key="4">
    <source>
        <dbReference type="Proteomes" id="UP000095280"/>
    </source>
</evidence>
<protein>
    <submittedName>
        <fullName evidence="5">Peptidase M12B domain-containing protein</fullName>
    </submittedName>
</protein>